<feature type="region of interest" description="Disordered" evidence="6">
    <location>
        <begin position="1"/>
        <end position="130"/>
    </location>
</feature>
<name>A0A2H0REA1_9BACT</name>
<comment type="similarity">
    <text evidence="5">Belongs to the metallo-beta-lactamase superfamily. RNA-metabolizing metallo-beta-lactamase-like family. Bacterial RNase J subfamily.</text>
</comment>
<evidence type="ECO:0000313" key="8">
    <source>
        <dbReference type="EMBL" id="PIR44882.1"/>
    </source>
</evidence>
<dbReference type="Gene3D" id="3.60.15.10">
    <property type="entry name" value="Ribonuclease Z/Hydroxyacylglutathione hydrolase-like"/>
    <property type="match status" value="1"/>
</dbReference>
<sequence>MTNSNIKPPRPPASQRTFSAAPNDIDKGRGLFSRGERRSGGRPQRTGPSGSGQRQFGRGESGGSRDSKTVSRGHGRPHQSSPSRHSISAGTSDRGRHSSGASRRPHKHIVEQIKDDGGRGSNLPKGPLETDNIRIIPLGGVEEVGKNMTVFEYKNDIIIIDAGFQFPGEEVPGVDYIIPDITYLVERKDRIRGIFVTHGHLDHIGGIPFVMDRIGNPPIYTRLMTSVLIKKRQSEFPHLPPLNINVIETDAHIKAGDVTVRFFNVTHTVPDSMGVIIETPYGNCIFAGDLKVDHIDQKVLPDELAVYEKLSKENNLFLMSDSTNTWRAGWSHSEHTIQENLRKILAEMKGRLIIGTFASLLVRVIFIIEAAEKLGKKVIIDGRSMITSVDIAKGLNLLKIQPGTLITAEEMANHPPEKIIIIATGAQGDEFSALMRMAMKTHRKIKLQEGDTVLLSSSIIPGNERRIQTLKDNISRQGARIMDYRLAEIHSSGHANADEAAWIYKMVHPTFFMPCHAGHFMLRMNVELAQSVGIPKENTLIPDNGTILELQDKGTKLTVLKERAPSQIVMVDGLGTGDVNEVVIRDRKTLAEDGVFMIVAVIDARSGKVVRSPDIVSRGLVYLKESQELVRQARLLSRKAVEQAVAGMRPINIDYAKNAVREVIGKFIFQQTHKRPVILPVIIEV</sequence>
<keyword evidence="4 5" id="KW-0694">RNA-binding</keyword>
<dbReference type="InterPro" id="IPR055132">
    <property type="entry name" value="RNase_J_b_CASP"/>
</dbReference>
<dbReference type="HAMAP" id="MF_01491">
    <property type="entry name" value="RNase_J_bact"/>
    <property type="match status" value="1"/>
</dbReference>
<keyword evidence="5" id="KW-0255">Endonuclease</keyword>
<feature type="domain" description="Metallo-beta-lactamase" evidence="7">
    <location>
        <begin position="145"/>
        <end position="332"/>
    </location>
</feature>
<dbReference type="PANTHER" id="PTHR43694:SF1">
    <property type="entry name" value="RIBONUCLEASE J"/>
    <property type="match status" value="1"/>
</dbReference>
<dbReference type="CDD" id="cd07714">
    <property type="entry name" value="RNaseJ_MBL-fold"/>
    <property type="match status" value="1"/>
</dbReference>
<dbReference type="SUPFAM" id="SSF56281">
    <property type="entry name" value="Metallo-hydrolase/oxidoreductase"/>
    <property type="match status" value="1"/>
</dbReference>
<dbReference type="GO" id="GO:0006364">
    <property type="term" value="P:rRNA processing"/>
    <property type="evidence" value="ECO:0007669"/>
    <property type="project" value="UniProtKB-UniRule"/>
</dbReference>
<keyword evidence="3 5" id="KW-0269">Exonuclease</keyword>
<dbReference type="Proteomes" id="UP000228767">
    <property type="component" value="Unassembled WGS sequence"/>
</dbReference>
<proteinExistence type="inferred from homology"/>
<reference evidence="8 9" key="1">
    <citation type="submission" date="2017-09" db="EMBL/GenBank/DDBJ databases">
        <title>Depth-based differentiation of microbial function through sediment-hosted aquifers and enrichment of novel symbionts in the deep terrestrial subsurface.</title>
        <authorList>
            <person name="Probst A.J."/>
            <person name="Ladd B."/>
            <person name="Jarett J.K."/>
            <person name="Geller-Mcgrath D.E."/>
            <person name="Sieber C.M."/>
            <person name="Emerson J.B."/>
            <person name="Anantharaman K."/>
            <person name="Thomas B.C."/>
            <person name="Malmstrom R."/>
            <person name="Stieglmeier M."/>
            <person name="Klingl A."/>
            <person name="Woyke T."/>
            <person name="Ryan C.M."/>
            <person name="Banfield J.F."/>
        </authorList>
    </citation>
    <scope>NUCLEOTIDE SEQUENCE [LARGE SCALE GENOMIC DNA]</scope>
    <source>
        <strain evidence="8">CG10_big_fil_rev_8_21_14_0_10_51_16</strain>
    </source>
</reference>
<dbReference type="Gene3D" id="3.10.20.580">
    <property type="match status" value="1"/>
</dbReference>
<dbReference type="PANTHER" id="PTHR43694">
    <property type="entry name" value="RIBONUCLEASE J"/>
    <property type="match status" value="1"/>
</dbReference>
<evidence type="ECO:0000256" key="1">
    <source>
        <dbReference type="ARBA" id="ARBA00022490"/>
    </source>
</evidence>
<protein>
    <recommendedName>
        <fullName evidence="5">Ribonuclease J</fullName>
        <shortName evidence="5">RNase J</shortName>
        <ecNumber evidence="5">3.1.-.-</ecNumber>
    </recommendedName>
</protein>
<evidence type="ECO:0000313" key="9">
    <source>
        <dbReference type="Proteomes" id="UP000228767"/>
    </source>
</evidence>
<dbReference type="GO" id="GO:0008270">
    <property type="term" value="F:zinc ion binding"/>
    <property type="evidence" value="ECO:0007669"/>
    <property type="project" value="InterPro"/>
</dbReference>
<dbReference type="Pfam" id="PF17770">
    <property type="entry name" value="RNase_J_C"/>
    <property type="match status" value="1"/>
</dbReference>
<accession>A0A2H0REA1</accession>
<comment type="caution">
    <text evidence="5">Lacks conserved residue(s) required for the propagation of feature annotation.</text>
</comment>
<dbReference type="GO" id="GO:0004534">
    <property type="term" value="F:5'-3' RNA exonuclease activity"/>
    <property type="evidence" value="ECO:0007669"/>
    <property type="project" value="UniProtKB-UniRule"/>
</dbReference>
<dbReference type="AlphaFoldDB" id="A0A2H0REA1"/>
<feature type="compositionally biased region" description="Basic and acidic residues" evidence="6">
    <location>
        <begin position="108"/>
        <end position="118"/>
    </location>
</feature>
<dbReference type="InterPro" id="IPR036866">
    <property type="entry name" value="RibonucZ/Hydroxyglut_hydro"/>
</dbReference>
<evidence type="ECO:0000256" key="3">
    <source>
        <dbReference type="ARBA" id="ARBA00022839"/>
    </source>
</evidence>
<comment type="subunit">
    <text evidence="5">Homodimer, may be a subunit of the RNA degradosome.</text>
</comment>
<dbReference type="GO" id="GO:0005737">
    <property type="term" value="C:cytoplasm"/>
    <property type="evidence" value="ECO:0007669"/>
    <property type="project" value="UniProtKB-SubCell"/>
</dbReference>
<comment type="subcellular location">
    <subcellularLocation>
        <location evidence="5">Cytoplasm</location>
    </subcellularLocation>
</comment>
<dbReference type="InterPro" id="IPR041636">
    <property type="entry name" value="RNase_J_C"/>
</dbReference>
<organism evidence="8 9">
    <name type="scientific">Candidatus Vogelbacteria bacterium CG10_big_fil_rev_8_21_14_0_10_51_16</name>
    <dbReference type="NCBI Taxonomy" id="1975045"/>
    <lineage>
        <taxon>Bacteria</taxon>
        <taxon>Candidatus Vogeliibacteriota</taxon>
    </lineage>
</organism>
<evidence type="ECO:0000256" key="4">
    <source>
        <dbReference type="ARBA" id="ARBA00022884"/>
    </source>
</evidence>
<feature type="compositionally biased region" description="Polar residues" evidence="6">
    <location>
        <begin position="78"/>
        <end position="91"/>
    </location>
</feature>
<comment type="function">
    <text evidence="5">An RNase that has 5'-3' exonuclease and possibly endonuclease activity. Involved in maturation of rRNA and in some organisms also mRNA maturation and/or decay.</text>
</comment>
<dbReference type="InterPro" id="IPR001279">
    <property type="entry name" value="Metallo-B-lactamas"/>
</dbReference>
<keyword evidence="2 5" id="KW-0540">Nuclease</keyword>
<keyword evidence="5" id="KW-0378">Hydrolase</keyword>
<dbReference type="InterPro" id="IPR004613">
    <property type="entry name" value="RNase_J"/>
</dbReference>
<evidence type="ECO:0000256" key="2">
    <source>
        <dbReference type="ARBA" id="ARBA00022722"/>
    </source>
</evidence>
<dbReference type="InterPro" id="IPR042173">
    <property type="entry name" value="RNase_J_2"/>
</dbReference>
<keyword evidence="5" id="KW-0698">rRNA processing</keyword>
<dbReference type="EC" id="3.1.-.-" evidence="5"/>
<dbReference type="Gene3D" id="3.40.50.10710">
    <property type="entry name" value="Metallo-hydrolase/oxidoreductase"/>
    <property type="match status" value="1"/>
</dbReference>
<evidence type="ECO:0000256" key="5">
    <source>
        <dbReference type="HAMAP-Rule" id="MF_01491"/>
    </source>
</evidence>
<feature type="compositionally biased region" description="Basic and acidic residues" evidence="6">
    <location>
        <begin position="24"/>
        <end position="39"/>
    </location>
</feature>
<evidence type="ECO:0000256" key="6">
    <source>
        <dbReference type="SAM" id="MobiDB-lite"/>
    </source>
</evidence>
<dbReference type="EMBL" id="PCYI01000017">
    <property type="protein sequence ID" value="PIR44882.1"/>
    <property type="molecule type" value="Genomic_DNA"/>
</dbReference>
<evidence type="ECO:0000259" key="7">
    <source>
        <dbReference type="SMART" id="SM00849"/>
    </source>
</evidence>
<dbReference type="InterPro" id="IPR030854">
    <property type="entry name" value="RNase_J_bac"/>
</dbReference>
<keyword evidence="1 5" id="KW-0963">Cytoplasm</keyword>
<dbReference type="GO" id="GO:0004521">
    <property type="term" value="F:RNA endonuclease activity"/>
    <property type="evidence" value="ECO:0007669"/>
    <property type="project" value="UniProtKB-UniRule"/>
</dbReference>
<dbReference type="Pfam" id="PF22505">
    <property type="entry name" value="RNase_J_b_CASP"/>
    <property type="match status" value="1"/>
</dbReference>
<comment type="caution">
    <text evidence="8">The sequence shown here is derived from an EMBL/GenBank/DDBJ whole genome shotgun (WGS) entry which is preliminary data.</text>
</comment>
<gene>
    <name evidence="5" type="primary">rnj</name>
    <name evidence="8" type="ORF">COV10_02290</name>
</gene>
<dbReference type="Pfam" id="PF00753">
    <property type="entry name" value="Lactamase_B"/>
    <property type="match status" value="1"/>
</dbReference>
<dbReference type="NCBIfam" id="TIGR00649">
    <property type="entry name" value="MG423"/>
    <property type="match status" value="1"/>
</dbReference>
<dbReference type="SMART" id="SM00849">
    <property type="entry name" value="Lactamase_B"/>
    <property type="match status" value="1"/>
</dbReference>
<dbReference type="GO" id="GO:0003723">
    <property type="term" value="F:RNA binding"/>
    <property type="evidence" value="ECO:0007669"/>
    <property type="project" value="UniProtKB-UniRule"/>
</dbReference>